<feature type="domain" description="Carboxylesterase type B" evidence="2">
    <location>
        <begin position="182"/>
        <end position="271"/>
    </location>
</feature>
<evidence type="ECO:0000259" key="2">
    <source>
        <dbReference type="Pfam" id="PF00135"/>
    </source>
</evidence>
<dbReference type="InterPro" id="IPR002018">
    <property type="entry name" value="CarbesteraseB"/>
</dbReference>
<dbReference type="Gene3D" id="3.40.50.1820">
    <property type="entry name" value="alpha/beta hydrolase"/>
    <property type="match status" value="2"/>
</dbReference>
<dbReference type="AlphaFoldDB" id="A0A8H6ZEL7"/>
<dbReference type="PANTHER" id="PTHR11559">
    <property type="entry name" value="CARBOXYLESTERASE"/>
    <property type="match status" value="1"/>
</dbReference>
<dbReference type="Pfam" id="PF00135">
    <property type="entry name" value="COesterase"/>
    <property type="match status" value="2"/>
</dbReference>
<gene>
    <name evidence="3" type="ORF">MSAN_00433000</name>
</gene>
<keyword evidence="3" id="KW-0378">Hydrolase</keyword>
<dbReference type="InterPro" id="IPR019819">
    <property type="entry name" value="Carboxylesterase_B_CS"/>
</dbReference>
<evidence type="ECO:0000256" key="1">
    <source>
        <dbReference type="SAM" id="SignalP"/>
    </source>
</evidence>
<accession>A0A8H6ZEL7</accession>
<proteinExistence type="predicted"/>
<dbReference type="PROSITE" id="PS00941">
    <property type="entry name" value="CARBOXYLESTERASE_B_2"/>
    <property type="match status" value="1"/>
</dbReference>
<dbReference type="EMBL" id="JACAZH010000002">
    <property type="protein sequence ID" value="KAF7375451.1"/>
    <property type="molecule type" value="Genomic_DNA"/>
</dbReference>
<feature type="domain" description="Carboxylesterase type B" evidence="2">
    <location>
        <begin position="25"/>
        <end position="173"/>
    </location>
</feature>
<dbReference type="Proteomes" id="UP000623467">
    <property type="component" value="Unassembled WGS sequence"/>
</dbReference>
<name>A0A8H6ZEL7_9AGAR</name>
<evidence type="ECO:0000313" key="4">
    <source>
        <dbReference type="Proteomes" id="UP000623467"/>
    </source>
</evidence>
<reference evidence="3" key="1">
    <citation type="submission" date="2020-05" db="EMBL/GenBank/DDBJ databases">
        <title>Mycena genomes resolve the evolution of fungal bioluminescence.</title>
        <authorList>
            <person name="Tsai I.J."/>
        </authorList>
    </citation>
    <scope>NUCLEOTIDE SEQUENCE</scope>
    <source>
        <strain evidence="3">160909Yilan</strain>
    </source>
</reference>
<organism evidence="3 4">
    <name type="scientific">Mycena sanguinolenta</name>
    <dbReference type="NCBI Taxonomy" id="230812"/>
    <lineage>
        <taxon>Eukaryota</taxon>
        <taxon>Fungi</taxon>
        <taxon>Dikarya</taxon>
        <taxon>Basidiomycota</taxon>
        <taxon>Agaricomycotina</taxon>
        <taxon>Agaricomycetes</taxon>
        <taxon>Agaricomycetidae</taxon>
        <taxon>Agaricales</taxon>
        <taxon>Marasmiineae</taxon>
        <taxon>Mycenaceae</taxon>
        <taxon>Mycena</taxon>
    </lineage>
</organism>
<dbReference type="InterPro" id="IPR050309">
    <property type="entry name" value="Type-B_Carboxylest/Lipase"/>
</dbReference>
<protein>
    <submittedName>
        <fullName evidence="3">Carboxylic ester hydrolase</fullName>
    </submittedName>
</protein>
<comment type="caution">
    <text evidence="3">The sequence shown here is derived from an EMBL/GenBank/DDBJ whole genome shotgun (WGS) entry which is preliminary data.</text>
</comment>
<keyword evidence="1" id="KW-0732">Signal</keyword>
<dbReference type="OrthoDB" id="408631at2759"/>
<dbReference type="InterPro" id="IPR029058">
    <property type="entry name" value="AB_hydrolase_fold"/>
</dbReference>
<sequence length="444" mass="47669">MALHLLRSVVATVLLAVSLGRAQTSPIVDLGYAQYQGAVNPANNITHFLGIRYAAAPLGDLRFRAPQPPVNQTGVQQATAQPNECFQAGNGVSPTNPFETRATQIIDIEDCLFLNVYYPSNAAGTPPSELPTLVYIHGGGYVSGAASIFNGEDIINQSARGVVVVIIQYRLGFNDRIPELLFSEVVAQTNCTSATDALTCLRAVDATTLETANTNIVAAGFFGTFSTVPVVDGVFITQRPTLSLLEGKVNGEALLSVTNTFEGTVFVNQSVVVTAAQYALDLFPGFGTAQANTVGALYANDGNELFQVDAVQGESIFICPTYYLLNAFPGRSFKGEFAIPPGLHGNDVLYYFPGAEGLFPPFNNTAFIDAFAQSFTSFIINQDPNIKVNPTTITPHWNTFDILHTEMLFNKTADNEPVVHAITTSNALLERCAFWNSVGNLTSQ</sequence>
<dbReference type="SUPFAM" id="SSF53474">
    <property type="entry name" value="alpha/beta-Hydrolases"/>
    <property type="match status" value="1"/>
</dbReference>
<feature type="chain" id="PRO_5034014529" evidence="1">
    <location>
        <begin position="23"/>
        <end position="444"/>
    </location>
</feature>
<evidence type="ECO:0000313" key="3">
    <source>
        <dbReference type="EMBL" id="KAF7375451.1"/>
    </source>
</evidence>
<dbReference type="GO" id="GO:0016787">
    <property type="term" value="F:hydrolase activity"/>
    <property type="evidence" value="ECO:0007669"/>
    <property type="project" value="UniProtKB-KW"/>
</dbReference>
<keyword evidence="4" id="KW-1185">Reference proteome</keyword>
<feature type="signal peptide" evidence="1">
    <location>
        <begin position="1"/>
        <end position="22"/>
    </location>
</feature>